<proteinExistence type="predicted"/>
<keyword evidence="1" id="KW-0472">Membrane</keyword>
<feature type="transmembrane region" description="Helical" evidence="1">
    <location>
        <begin position="63"/>
        <end position="83"/>
    </location>
</feature>
<keyword evidence="1" id="KW-1133">Transmembrane helix</keyword>
<dbReference type="AlphaFoldDB" id="A0AAV6YAW4"/>
<gene>
    <name evidence="2" type="ORF">BUALT_Bualt01G0025300</name>
</gene>
<name>A0AAV6YAW4_9LAMI</name>
<feature type="transmembrane region" description="Helical" evidence="1">
    <location>
        <begin position="23"/>
        <end position="42"/>
    </location>
</feature>
<keyword evidence="1" id="KW-0812">Transmembrane</keyword>
<comment type="caution">
    <text evidence="2">The sequence shown here is derived from an EMBL/GenBank/DDBJ whole genome shotgun (WGS) entry which is preliminary data.</text>
</comment>
<dbReference type="EMBL" id="WHWC01000001">
    <property type="protein sequence ID" value="KAG8389884.1"/>
    <property type="molecule type" value="Genomic_DNA"/>
</dbReference>
<dbReference type="PANTHER" id="PTHR33306:SF29">
    <property type="match status" value="1"/>
</dbReference>
<protein>
    <recommendedName>
        <fullName evidence="4">Transmembrane protein</fullName>
    </recommendedName>
</protein>
<feature type="transmembrane region" description="Helical" evidence="1">
    <location>
        <begin position="103"/>
        <end position="121"/>
    </location>
</feature>
<accession>A0AAV6YAW4</accession>
<sequence>MGWFVRERRGIGSWKDQTLDSVSAPPTPLMVFFILLIMLMYFEISSEQKHRVERKRKGFTFGLLFLPLLVVLAVNVMLLRRRLVRYSIGLPRPVYEAAAEEGSSAGGLLLVLIVLLVMVYYKNSFQSAWTFRVF</sequence>
<evidence type="ECO:0000256" key="1">
    <source>
        <dbReference type="SAM" id="Phobius"/>
    </source>
</evidence>
<evidence type="ECO:0008006" key="4">
    <source>
        <dbReference type="Google" id="ProtNLM"/>
    </source>
</evidence>
<organism evidence="2 3">
    <name type="scientific">Buddleja alternifolia</name>
    <dbReference type="NCBI Taxonomy" id="168488"/>
    <lineage>
        <taxon>Eukaryota</taxon>
        <taxon>Viridiplantae</taxon>
        <taxon>Streptophyta</taxon>
        <taxon>Embryophyta</taxon>
        <taxon>Tracheophyta</taxon>
        <taxon>Spermatophyta</taxon>
        <taxon>Magnoliopsida</taxon>
        <taxon>eudicotyledons</taxon>
        <taxon>Gunneridae</taxon>
        <taxon>Pentapetalae</taxon>
        <taxon>asterids</taxon>
        <taxon>lamiids</taxon>
        <taxon>Lamiales</taxon>
        <taxon>Scrophulariaceae</taxon>
        <taxon>Buddlejeae</taxon>
        <taxon>Buddleja</taxon>
    </lineage>
</organism>
<dbReference type="Proteomes" id="UP000826271">
    <property type="component" value="Unassembled WGS sequence"/>
</dbReference>
<dbReference type="PANTHER" id="PTHR33306">
    <property type="entry name" value="EXPRESSED PROTEIN-RELATED-RELATED"/>
    <property type="match status" value="1"/>
</dbReference>
<reference evidence="2" key="1">
    <citation type="submission" date="2019-10" db="EMBL/GenBank/DDBJ databases">
        <authorList>
            <person name="Zhang R."/>
            <person name="Pan Y."/>
            <person name="Wang J."/>
            <person name="Ma R."/>
            <person name="Yu S."/>
        </authorList>
    </citation>
    <scope>NUCLEOTIDE SEQUENCE</scope>
    <source>
        <strain evidence="2">LA-IB0</strain>
        <tissue evidence="2">Leaf</tissue>
    </source>
</reference>
<evidence type="ECO:0000313" key="3">
    <source>
        <dbReference type="Proteomes" id="UP000826271"/>
    </source>
</evidence>
<evidence type="ECO:0000313" key="2">
    <source>
        <dbReference type="EMBL" id="KAG8389884.1"/>
    </source>
</evidence>
<keyword evidence="3" id="KW-1185">Reference proteome</keyword>